<dbReference type="AlphaFoldDB" id="A0A9W9K4G9"/>
<dbReference type="PRINTS" id="PR00081">
    <property type="entry name" value="GDHRDH"/>
</dbReference>
<reference evidence="4" key="2">
    <citation type="journal article" date="2023" name="IMA Fungus">
        <title>Comparative genomic study of the Penicillium genus elucidates a diverse pangenome and 15 lateral gene transfer events.</title>
        <authorList>
            <person name="Petersen C."/>
            <person name="Sorensen T."/>
            <person name="Nielsen M.R."/>
            <person name="Sondergaard T.E."/>
            <person name="Sorensen J.L."/>
            <person name="Fitzpatrick D.A."/>
            <person name="Frisvad J.C."/>
            <person name="Nielsen K.L."/>
        </authorList>
    </citation>
    <scope>NUCLEOTIDE SEQUENCE</scope>
    <source>
        <strain evidence="4">IBT 30069</strain>
    </source>
</reference>
<comment type="caution">
    <text evidence="4">The sequence shown here is derived from an EMBL/GenBank/DDBJ whole genome shotgun (WGS) entry which is preliminary data.</text>
</comment>
<gene>
    <name evidence="4" type="ORF">N7456_008664</name>
</gene>
<evidence type="ECO:0000313" key="5">
    <source>
        <dbReference type="Proteomes" id="UP001149165"/>
    </source>
</evidence>
<dbReference type="SUPFAM" id="SSF51735">
    <property type="entry name" value="NAD(P)-binding Rossmann-fold domains"/>
    <property type="match status" value="1"/>
</dbReference>
<dbReference type="PANTHER" id="PTHR48107">
    <property type="entry name" value="NADPH-DEPENDENT ALDEHYDE REDUCTASE-LIKE PROTEIN, CHLOROPLASTIC-RELATED"/>
    <property type="match status" value="1"/>
</dbReference>
<dbReference type="InterPro" id="IPR020904">
    <property type="entry name" value="Sc_DH/Rdtase_CS"/>
</dbReference>
<accession>A0A9W9K4G9</accession>
<comment type="similarity">
    <text evidence="1">Belongs to the short-chain dehydrogenases/reductases (SDR) family.</text>
</comment>
<evidence type="ECO:0000313" key="4">
    <source>
        <dbReference type="EMBL" id="KAJ5092803.1"/>
    </source>
</evidence>
<dbReference type="Proteomes" id="UP001149165">
    <property type="component" value="Unassembled WGS sequence"/>
</dbReference>
<keyword evidence="2" id="KW-0521">NADP</keyword>
<reference evidence="4" key="1">
    <citation type="submission" date="2022-11" db="EMBL/GenBank/DDBJ databases">
        <authorList>
            <person name="Petersen C."/>
        </authorList>
    </citation>
    <scope>NUCLEOTIDE SEQUENCE</scope>
    <source>
        <strain evidence="4">IBT 30069</strain>
    </source>
</reference>
<evidence type="ECO:0000256" key="2">
    <source>
        <dbReference type="ARBA" id="ARBA00022857"/>
    </source>
</evidence>
<dbReference type="PROSITE" id="PS00061">
    <property type="entry name" value="ADH_SHORT"/>
    <property type="match status" value="1"/>
</dbReference>
<organism evidence="4 5">
    <name type="scientific">Penicillium angulare</name>
    <dbReference type="NCBI Taxonomy" id="116970"/>
    <lineage>
        <taxon>Eukaryota</taxon>
        <taxon>Fungi</taxon>
        <taxon>Dikarya</taxon>
        <taxon>Ascomycota</taxon>
        <taxon>Pezizomycotina</taxon>
        <taxon>Eurotiomycetes</taxon>
        <taxon>Eurotiomycetidae</taxon>
        <taxon>Eurotiales</taxon>
        <taxon>Aspergillaceae</taxon>
        <taxon>Penicillium</taxon>
    </lineage>
</organism>
<evidence type="ECO:0000256" key="1">
    <source>
        <dbReference type="ARBA" id="ARBA00006484"/>
    </source>
</evidence>
<evidence type="ECO:0008006" key="6">
    <source>
        <dbReference type="Google" id="ProtNLM"/>
    </source>
</evidence>
<keyword evidence="3" id="KW-0560">Oxidoreductase</keyword>
<dbReference type="OrthoDB" id="47007at2759"/>
<dbReference type="InterPro" id="IPR002347">
    <property type="entry name" value="SDR_fam"/>
</dbReference>
<dbReference type="InterPro" id="IPR036291">
    <property type="entry name" value="NAD(P)-bd_dom_sf"/>
</dbReference>
<dbReference type="Pfam" id="PF13561">
    <property type="entry name" value="adh_short_C2"/>
    <property type="match status" value="1"/>
</dbReference>
<sequence length="245" mass="25855">MSLSGKVAIITGSSNGIGKAAALRLASEGANVVINYRSNAKAANDVVNQIGSDRALAIQADASNLPDLDRLVNETLSRFGKIDILILNAGQLPMKDLENTTEEDFDSSYNLMVKGPYFLAQKASKHMKPGSRIIFVSTTVTAFSGVAPSYLLYASAKGAVEQMARVAAKDLGRKGILVNTVAPGPTMTDLFTEGKSEQLIKTLAATNPLNRIGEADEIAAVMAFLSGKDSSWMTGQILRVNGGMA</sequence>
<name>A0A9W9K4G9_9EURO</name>
<dbReference type="EMBL" id="JAPQKH010000006">
    <property type="protein sequence ID" value="KAJ5092803.1"/>
    <property type="molecule type" value="Genomic_DNA"/>
</dbReference>
<dbReference type="FunFam" id="3.40.50.720:FF:000084">
    <property type="entry name" value="Short-chain dehydrogenase reductase"/>
    <property type="match status" value="1"/>
</dbReference>
<protein>
    <recommendedName>
        <fullName evidence="6">Short-chain dehydrogenase/reductase SDR</fullName>
    </recommendedName>
</protein>
<evidence type="ECO:0000256" key="3">
    <source>
        <dbReference type="ARBA" id="ARBA00023002"/>
    </source>
</evidence>
<proteinExistence type="inferred from homology"/>
<dbReference type="Gene3D" id="3.40.50.720">
    <property type="entry name" value="NAD(P)-binding Rossmann-like Domain"/>
    <property type="match status" value="1"/>
</dbReference>
<keyword evidence="5" id="KW-1185">Reference proteome</keyword>
<dbReference type="GO" id="GO:0016614">
    <property type="term" value="F:oxidoreductase activity, acting on CH-OH group of donors"/>
    <property type="evidence" value="ECO:0007669"/>
    <property type="project" value="UniProtKB-ARBA"/>
</dbReference>
<dbReference type="PANTHER" id="PTHR48107:SF7">
    <property type="entry name" value="RE15974P"/>
    <property type="match status" value="1"/>
</dbReference>